<name>A0A212Q198_9PROT</name>
<dbReference type="EMBL" id="FYEH01000001">
    <property type="protein sequence ID" value="SNB53053.1"/>
    <property type="molecule type" value="Genomic_DNA"/>
</dbReference>
<evidence type="ECO:0000256" key="1">
    <source>
        <dbReference type="ARBA" id="ARBA00002869"/>
    </source>
</evidence>
<dbReference type="Proteomes" id="UP000197065">
    <property type="component" value="Unassembled WGS sequence"/>
</dbReference>
<dbReference type="Pfam" id="PF01379">
    <property type="entry name" value="Porphobil_deam"/>
    <property type="match status" value="1"/>
</dbReference>
<dbReference type="PROSITE" id="PS00533">
    <property type="entry name" value="PORPHOBILINOGEN_DEAM"/>
    <property type="match status" value="1"/>
</dbReference>
<proteinExistence type="inferred from homology"/>
<dbReference type="InterPro" id="IPR022418">
    <property type="entry name" value="Porphobilinogen_deaminase_C"/>
</dbReference>
<dbReference type="Gene3D" id="3.30.160.40">
    <property type="entry name" value="Porphobilinogen deaminase, C-terminal domain"/>
    <property type="match status" value="1"/>
</dbReference>
<dbReference type="EC" id="2.5.1.61" evidence="8"/>
<evidence type="ECO:0000256" key="5">
    <source>
        <dbReference type="ARBA" id="ARBA00022679"/>
    </source>
</evidence>
<dbReference type="PANTHER" id="PTHR11557:SF0">
    <property type="entry name" value="PORPHOBILINOGEN DEAMINASE"/>
    <property type="match status" value="1"/>
</dbReference>
<reference evidence="11 12" key="1">
    <citation type="submission" date="2017-06" db="EMBL/GenBank/DDBJ databases">
        <authorList>
            <person name="Kim H.J."/>
            <person name="Triplett B.A."/>
        </authorList>
    </citation>
    <scope>NUCLEOTIDE SEQUENCE [LARGE SCALE GENOMIC DNA]</scope>
    <source>
        <strain evidence="11 12">B29T1</strain>
    </source>
</reference>
<evidence type="ECO:0000313" key="12">
    <source>
        <dbReference type="Proteomes" id="UP000197065"/>
    </source>
</evidence>
<evidence type="ECO:0000259" key="9">
    <source>
        <dbReference type="Pfam" id="PF01379"/>
    </source>
</evidence>
<gene>
    <name evidence="8" type="primary">hemC</name>
    <name evidence="11" type="ORF">SAMN07250955_101326</name>
</gene>
<feature type="domain" description="Porphobilinogen deaminase N-terminal" evidence="9">
    <location>
        <begin position="4"/>
        <end position="206"/>
    </location>
</feature>
<dbReference type="FunFam" id="3.40.190.10:FF:000004">
    <property type="entry name" value="Porphobilinogen deaminase"/>
    <property type="match status" value="1"/>
</dbReference>
<dbReference type="SUPFAM" id="SSF54782">
    <property type="entry name" value="Porphobilinogen deaminase (hydroxymethylbilane synthase), C-terminal domain"/>
    <property type="match status" value="1"/>
</dbReference>
<dbReference type="InterPro" id="IPR036803">
    <property type="entry name" value="Porphobilinogen_deaminase_C_sf"/>
</dbReference>
<evidence type="ECO:0000313" key="11">
    <source>
        <dbReference type="EMBL" id="SNB53053.1"/>
    </source>
</evidence>
<dbReference type="Gene3D" id="3.40.190.10">
    <property type="entry name" value="Periplasmic binding protein-like II"/>
    <property type="match status" value="2"/>
</dbReference>
<accession>A0A212Q198</accession>
<dbReference type="UniPathway" id="UPA00251">
    <property type="reaction ID" value="UER00319"/>
</dbReference>
<evidence type="ECO:0000259" key="10">
    <source>
        <dbReference type="Pfam" id="PF03900"/>
    </source>
</evidence>
<comment type="function">
    <text evidence="1 8">Tetrapolymerization of the monopyrrole PBG into the hydroxymethylbilane pre-uroporphyrinogen in several discrete steps.</text>
</comment>
<evidence type="ECO:0000256" key="6">
    <source>
        <dbReference type="ARBA" id="ARBA00023244"/>
    </source>
</evidence>
<dbReference type="Pfam" id="PF03900">
    <property type="entry name" value="Porphobil_deamC"/>
    <property type="match status" value="1"/>
</dbReference>
<dbReference type="GO" id="GO:0004418">
    <property type="term" value="F:hydroxymethylbilane synthase activity"/>
    <property type="evidence" value="ECO:0007669"/>
    <property type="project" value="UniProtKB-UniRule"/>
</dbReference>
<dbReference type="InterPro" id="IPR022419">
    <property type="entry name" value="Porphobilin_deaminase_cofac_BS"/>
</dbReference>
<comment type="catalytic activity">
    <reaction evidence="7 8">
        <text>4 porphobilinogen + H2O = hydroxymethylbilane + 4 NH4(+)</text>
        <dbReference type="Rhea" id="RHEA:13185"/>
        <dbReference type="ChEBI" id="CHEBI:15377"/>
        <dbReference type="ChEBI" id="CHEBI:28938"/>
        <dbReference type="ChEBI" id="CHEBI:57845"/>
        <dbReference type="ChEBI" id="CHEBI:58126"/>
        <dbReference type="EC" id="2.5.1.61"/>
    </reaction>
</comment>
<dbReference type="InterPro" id="IPR000860">
    <property type="entry name" value="HemC"/>
</dbReference>
<comment type="subunit">
    <text evidence="4 8">Monomer.</text>
</comment>
<dbReference type="GO" id="GO:0005737">
    <property type="term" value="C:cytoplasm"/>
    <property type="evidence" value="ECO:0007669"/>
    <property type="project" value="UniProtKB-UniRule"/>
</dbReference>
<sequence>MPFRLGTRGSPLALVQAEAVRAALLAAQPEAQVEITIIRTEGDRVTDRALAEIGGKGLFTEAIEQGLLNGSIDIAVHSMKDVPTTLPGGLTIGAYLEREDPRDVLIGATCIEALPAGAGVGTASMRRRAQLLAKRPDLRVELLRGNVQTRLRKLEEGLVDATLLAFAGLRRLGLGHVGTPLSIEAMLPAVSQGAIGVECRADDSIIHKLLTHVDHAPTRLCVEVERAMLLALDGSCRTPIAGLAELHGDEVRLAGLVASPDGSHLVTERATARIADARRMGFELGTTLRLQADPSWFEP</sequence>
<comment type="miscellaneous">
    <text evidence="8">The porphobilinogen subunits are added to the dipyrromethane group.</text>
</comment>
<evidence type="ECO:0000256" key="4">
    <source>
        <dbReference type="ARBA" id="ARBA00011245"/>
    </source>
</evidence>
<dbReference type="GO" id="GO:0006782">
    <property type="term" value="P:protoporphyrinogen IX biosynthetic process"/>
    <property type="evidence" value="ECO:0007669"/>
    <property type="project" value="UniProtKB-UniRule"/>
</dbReference>
<organism evidence="11 12">
    <name type="scientific">Arboricoccus pini</name>
    <dbReference type="NCBI Taxonomy" id="1963835"/>
    <lineage>
        <taxon>Bacteria</taxon>
        <taxon>Pseudomonadati</taxon>
        <taxon>Pseudomonadota</taxon>
        <taxon>Alphaproteobacteria</taxon>
        <taxon>Geminicoccales</taxon>
        <taxon>Geminicoccaceae</taxon>
        <taxon>Arboricoccus</taxon>
    </lineage>
</organism>
<dbReference type="PANTHER" id="PTHR11557">
    <property type="entry name" value="PORPHOBILINOGEN DEAMINASE"/>
    <property type="match status" value="1"/>
</dbReference>
<keyword evidence="5 8" id="KW-0808">Transferase</keyword>
<evidence type="ECO:0000256" key="3">
    <source>
        <dbReference type="ARBA" id="ARBA00005638"/>
    </source>
</evidence>
<keyword evidence="12" id="KW-1185">Reference proteome</keyword>
<dbReference type="PRINTS" id="PR00151">
    <property type="entry name" value="PORPHBDMNASE"/>
</dbReference>
<feature type="modified residue" description="S-(dipyrrolylmethanemethyl)cysteine" evidence="8">
    <location>
        <position position="236"/>
    </location>
</feature>
<evidence type="ECO:0000256" key="7">
    <source>
        <dbReference type="ARBA" id="ARBA00048169"/>
    </source>
</evidence>
<evidence type="ECO:0000256" key="8">
    <source>
        <dbReference type="HAMAP-Rule" id="MF_00260"/>
    </source>
</evidence>
<feature type="domain" description="Porphobilinogen deaminase C-terminal" evidence="10">
    <location>
        <begin position="220"/>
        <end position="288"/>
    </location>
</feature>
<dbReference type="PIRSF" id="PIRSF001438">
    <property type="entry name" value="4pyrrol_synth_OHMeBilane_synth"/>
    <property type="match status" value="1"/>
</dbReference>
<dbReference type="FunFam" id="3.40.190.10:FF:000005">
    <property type="entry name" value="Porphobilinogen deaminase"/>
    <property type="match status" value="1"/>
</dbReference>
<dbReference type="NCBIfam" id="TIGR00212">
    <property type="entry name" value="hemC"/>
    <property type="match status" value="1"/>
</dbReference>
<protein>
    <recommendedName>
        <fullName evidence="8">Porphobilinogen deaminase</fullName>
        <shortName evidence="8">PBG</shortName>
        <ecNumber evidence="8">2.5.1.61</ecNumber>
    </recommendedName>
    <alternativeName>
        <fullName evidence="8">Hydroxymethylbilane synthase</fullName>
        <shortName evidence="8">HMBS</shortName>
    </alternativeName>
    <alternativeName>
        <fullName evidence="8">Pre-uroporphyrinogen synthase</fullName>
    </alternativeName>
</protein>
<comment type="pathway">
    <text evidence="2">Porphyrin-containing compound metabolism; protoporphyrin-IX biosynthesis; coproporphyrinogen-III from 5-aminolevulinate: step 2/4.</text>
</comment>
<evidence type="ECO:0000256" key="2">
    <source>
        <dbReference type="ARBA" id="ARBA00004735"/>
    </source>
</evidence>
<dbReference type="HAMAP" id="MF_00260">
    <property type="entry name" value="Porphobil_deam"/>
    <property type="match status" value="1"/>
</dbReference>
<dbReference type="InterPro" id="IPR022417">
    <property type="entry name" value="Porphobilin_deaminase_N"/>
</dbReference>
<keyword evidence="6 8" id="KW-0627">Porphyrin biosynthesis</keyword>
<dbReference type="SUPFAM" id="SSF53850">
    <property type="entry name" value="Periplasmic binding protein-like II"/>
    <property type="match status" value="1"/>
</dbReference>
<dbReference type="AlphaFoldDB" id="A0A212Q198"/>
<comment type="similarity">
    <text evidence="3 8">Belongs to the HMBS family.</text>
</comment>
<comment type="cofactor">
    <cofactor evidence="8">
        <name>dipyrromethane</name>
        <dbReference type="ChEBI" id="CHEBI:60342"/>
    </cofactor>
    <text evidence="8">Binds 1 dipyrromethane group covalently.</text>
</comment>